<reference evidence="2" key="1">
    <citation type="journal article" date="2019" name="Sci. Rep.">
        <title>Draft genome of Tanacetum cinerariifolium, the natural source of mosquito coil.</title>
        <authorList>
            <person name="Yamashiro T."/>
            <person name="Shiraishi A."/>
            <person name="Satake H."/>
            <person name="Nakayama K."/>
        </authorList>
    </citation>
    <scope>NUCLEOTIDE SEQUENCE</scope>
</reference>
<dbReference type="EMBL" id="BKCJ011349002">
    <property type="protein sequence ID" value="GFD23987.1"/>
    <property type="molecule type" value="Genomic_DNA"/>
</dbReference>
<evidence type="ECO:0000313" key="2">
    <source>
        <dbReference type="EMBL" id="GFD23987.1"/>
    </source>
</evidence>
<protein>
    <submittedName>
        <fullName evidence="2">Acyl-CoA N-acyltransferase</fullName>
    </submittedName>
</protein>
<accession>A0A699UN79</accession>
<keyword evidence="2" id="KW-0012">Acyltransferase</keyword>
<feature type="compositionally biased region" description="Basic and acidic residues" evidence="1">
    <location>
        <begin position="1"/>
        <end position="28"/>
    </location>
</feature>
<feature type="region of interest" description="Disordered" evidence="1">
    <location>
        <begin position="1"/>
        <end position="47"/>
    </location>
</feature>
<feature type="non-terminal residue" evidence="2">
    <location>
        <position position="1"/>
    </location>
</feature>
<name>A0A699UN79_TANCI</name>
<organism evidence="2">
    <name type="scientific">Tanacetum cinerariifolium</name>
    <name type="common">Dalmatian daisy</name>
    <name type="synonym">Chrysanthemum cinerariifolium</name>
    <dbReference type="NCBI Taxonomy" id="118510"/>
    <lineage>
        <taxon>Eukaryota</taxon>
        <taxon>Viridiplantae</taxon>
        <taxon>Streptophyta</taxon>
        <taxon>Embryophyta</taxon>
        <taxon>Tracheophyta</taxon>
        <taxon>Spermatophyta</taxon>
        <taxon>Magnoliopsida</taxon>
        <taxon>eudicotyledons</taxon>
        <taxon>Gunneridae</taxon>
        <taxon>Pentapetalae</taxon>
        <taxon>asterids</taxon>
        <taxon>campanulids</taxon>
        <taxon>Asterales</taxon>
        <taxon>Asteraceae</taxon>
        <taxon>Asteroideae</taxon>
        <taxon>Anthemideae</taxon>
        <taxon>Anthemidinae</taxon>
        <taxon>Tanacetum</taxon>
    </lineage>
</organism>
<comment type="caution">
    <text evidence="2">The sequence shown here is derived from an EMBL/GenBank/DDBJ whole genome shotgun (WGS) entry which is preliminary data.</text>
</comment>
<keyword evidence="2" id="KW-0808">Transferase</keyword>
<gene>
    <name evidence="2" type="ORF">Tci_895956</name>
</gene>
<dbReference type="AlphaFoldDB" id="A0A699UN79"/>
<evidence type="ECO:0000256" key="1">
    <source>
        <dbReference type="SAM" id="MobiDB-lite"/>
    </source>
</evidence>
<sequence>AKSGLLERKKVKLDRGVSEGRDASKKSVDLSGLKHSKNKVVSSSSKKVEVKLKTRTVVENDKEMDDTKAMHHRVAKWK</sequence>
<dbReference type="GO" id="GO:0016746">
    <property type="term" value="F:acyltransferase activity"/>
    <property type="evidence" value="ECO:0007669"/>
    <property type="project" value="UniProtKB-KW"/>
</dbReference>
<proteinExistence type="predicted"/>